<evidence type="ECO:0000313" key="2">
    <source>
        <dbReference type="Proteomes" id="UP001056120"/>
    </source>
</evidence>
<dbReference type="Proteomes" id="UP001056120">
    <property type="component" value="Linkage Group LG12"/>
</dbReference>
<gene>
    <name evidence="1" type="ORF">L1987_35619</name>
</gene>
<comment type="caution">
    <text evidence="1">The sequence shown here is derived from an EMBL/GenBank/DDBJ whole genome shotgun (WGS) entry which is preliminary data.</text>
</comment>
<sequence>MIDKVLLTLSGMRRMKSSGCAFSLLLSVELWNRILSNASEELLIPPMSIDVLLSISHHLSTPTQFFGLKQWITIVFCIGLLILIIICLCISFIGRRKEKLNKSCGLGSSRMMDRRLLSRRGWDIQTGVWSPMVYSGHSNWFVDMPPAVTGGAGRCKSYSATELHLATDGFSQENMINNGEVYRGILLDGKRVAVKKFISNSDNVDEFVEQVEAVWCIRHKNVVKLLGYSIEGAKRMLVYDYIDNGDLHQWLHGRIGRVSPLTWNIQMNIILGITKGLVYLHEYSEPIVIHQHLKSTNPSLPELPSSKELKRITLIALRCVDPEVENRPTIGDIWHPSDPLKIIQCMIQPSTIPIPDLFSSYKV</sequence>
<organism evidence="1 2">
    <name type="scientific">Smallanthus sonchifolius</name>
    <dbReference type="NCBI Taxonomy" id="185202"/>
    <lineage>
        <taxon>Eukaryota</taxon>
        <taxon>Viridiplantae</taxon>
        <taxon>Streptophyta</taxon>
        <taxon>Embryophyta</taxon>
        <taxon>Tracheophyta</taxon>
        <taxon>Spermatophyta</taxon>
        <taxon>Magnoliopsida</taxon>
        <taxon>eudicotyledons</taxon>
        <taxon>Gunneridae</taxon>
        <taxon>Pentapetalae</taxon>
        <taxon>asterids</taxon>
        <taxon>campanulids</taxon>
        <taxon>Asterales</taxon>
        <taxon>Asteraceae</taxon>
        <taxon>Asteroideae</taxon>
        <taxon>Heliantheae alliance</taxon>
        <taxon>Millerieae</taxon>
        <taxon>Smallanthus</taxon>
    </lineage>
</organism>
<proteinExistence type="predicted"/>
<reference evidence="1 2" key="2">
    <citation type="journal article" date="2022" name="Mol. Ecol. Resour.">
        <title>The genomes of chicory, endive, great burdock and yacon provide insights into Asteraceae paleo-polyploidization history and plant inulin production.</title>
        <authorList>
            <person name="Fan W."/>
            <person name="Wang S."/>
            <person name="Wang H."/>
            <person name="Wang A."/>
            <person name="Jiang F."/>
            <person name="Liu H."/>
            <person name="Zhao H."/>
            <person name="Xu D."/>
            <person name="Zhang Y."/>
        </authorList>
    </citation>
    <scope>NUCLEOTIDE SEQUENCE [LARGE SCALE GENOMIC DNA]</scope>
    <source>
        <strain evidence="2">cv. Yunnan</strain>
        <tissue evidence="1">Leaves</tissue>
    </source>
</reference>
<name>A0ACB9HBR5_9ASTR</name>
<dbReference type="EMBL" id="CM042029">
    <property type="protein sequence ID" value="KAI3793007.1"/>
    <property type="molecule type" value="Genomic_DNA"/>
</dbReference>
<reference evidence="2" key="1">
    <citation type="journal article" date="2022" name="Mol. Ecol. Resour.">
        <title>The genomes of chicory, endive, great burdock and yacon provide insights into Asteraceae palaeo-polyploidization history and plant inulin production.</title>
        <authorList>
            <person name="Fan W."/>
            <person name="Wang S."/>
            <person name="Wang H."/>
            <person name="Wang A."/>
            <person name="Jiang F."/>
            <person name="Liu H."/>
            <person name="Zhao H."/>
            <person name="Xu D."/>
            <person name="Zhang Y."/>
        </authorList>
    </citation>
    <scope>NUCLEOTIDE SEQUENCE [LARGE SCALE GENOMIC DNA]</scope>
    <source>
        <strain evidence="2">cv. Yunnan</strain>
    </source>
</reference>
<accession>A0ACB9HBR5</accession>
<keyword evidence="2" id="KW-1185">Reference proteome</keyword>
<evidence type="ECO:0000313" key="1">
    <source>
        <dbReference type="EMBL" id="KAI3793007.1"/>
    </source>
</evidence>
<protein>
    <submittedName>
        <fullName evidence="1">Uncharacterized protein</fullName>
    </submittedName>
</protein>